<organism evidence="1 2">
    <name type="scientific">Caproicibacterium amylolyticum</name>
    <dbReference type="NCBI Taxonomy" id="2766537"/>
    <lineage>
        <taxon>Bacteria</taxon>
        <taxon>Bacillati</taxon>
        <taxon>Bacillota</taxon>
        <taxon>Clostridia</taxon>
        <taxon>Eubacteriales</taxon>
        <taxon>Oscillospiraceae</taxon>
        <taxon>Caproicibacterium</taxon>
    </lineage>
</organism>
<accession>A0A7G9WFA6</accession>
<protein>
    <submittedName>
        <fullName evidence="1">Uncharacterized protein</fullName>
    </submittedName>
</protein>
<dbReference type="RefSeq" id="WP_212506437.1">
    <property type="nucleotide sequence ID" value="NZ_CP060696.1"/>
</dbReference>
<reference evidence="1 2" key="1">
    <citation type="submission" date="2020-08" db="EMBL/GenBank/DDBJ databases">
        <authorList>
            <person name="Ren C."/>
            <person name="Gu Y."/>
            <person name="Xu Y."/>
        </authorList>
    </citation>
    <scope>NUCLEOTIDE SEQUENCE [LARGE SCALE GENOMIC DNA]</scope>
    <source>
        <strain evidence="1 2">LBM18003</strain>
    </source>
</reference>
<proteinExistence type="predicted"/>
<dbReference type="KEGG" id="caml:H6X83_10510"/>
<name>A0A7G9WFA6_9FIRM</name>
<dbReference type="Proteomes" id="UP000516046">
    <property type="component" value="Chromosome"/>
</dbReference>
<evidence type="ECO:0000313" key="1">
    <source>
        <dbReference type="EMBL" id="QNO17368.1"/>
    </source>
</evidence>
<gene>
    <name evidence="1" type="ORF">H6X83_10510</name>
</gene>
<evidence type="ECO:0000313" key="2">
    <source>
        <dbReference type="Proteomes" id="UP000516046"/>
    </source>
</evidence>
<dbReference type="AlphaFoldDB" id="A0A7G9WFA6"/>
<dbReference type="EMBL" id="CP060696">
    <property type="protein sequence ID" value="QNO17368.1"/>
    <property type="molecule type" value="Genomic_DNA"/>
</dbReference>
<sequence>MKSDAMTRTFISAAVDKGFKDIERDPKRSVRQLVDLGTFFAKGRFQRYFFDIFGEMLRNEHSSYYKWIHDLVVDADQKQLKTFGMNLAYNSWTVGAKTVRALEQTEGHNVPWTIVFRMDKGGTLSVEMLDDVIRQGRSMGIYCYVFFCSESYSPLQLAPLFRRYRDCAFMAFLQENQVDEPLAETMLEVKNTLACIRCDNNRFLEKAALLHSRSCFFAAWYPYSDGSSGQIYRKQILPQVLQAKAPFFFFVASENCSADSQSKVREYTIHTRQAQRDPVFCIDFYTDIAFIDHVISSDAYVLSFDKNGMAIPAPGAALLQSLALGSNTLQILLQKILPHPPAAQSV</sequence>
<keyword evidence="2" id="KW-1185">Reference proteome</keyword>